<feature type="coiled-coil region" evidence="1">
    <location>
        <begin position="457"/>
        <end position="535"/>
    </location>
</feature>
<feature type="coiled-coil region" evidence="1">
    <location>
        <begin position="292"/>
        <end position="319"/>
    </location>
</feature>
<evidence type="ECO:0000313" key="4">
    <source>
        <dbReference type="Proteomes" id="UP000187209"/>
    </source>
</evidence>
<dbReference type="AlphaFoldDB" id="A0A1R2AVH4"/>
<keyword evidence="1" id="KW-0175">Coiled coil</keyword>
<feature type="region of interest" description="Disordered" evidence="2">
    <location>
        <begin position="596"/>
        <end position="615"/>
    </location>
</feature>
<name>A0A1R2AVH4_9CILI</name>
<accession>A0A1R2AVH4</accession>
<protein>
    <submittedName>
        <fullName evidence="3">Uncharacterized protein</fullName>
    </submittedName>
</protein>
<evidence type="ECO:0000256" key="2">
    <source>
        <dbReference type="SAM" id="MobiDB-lite"/>
    </source>
</evidence>
<evidence type="ECO:0000256" key="1">
    <source>
        <dbReference type="SAM" id="Coils"/>
    </source>
</evidence>
<sequence length="669" mass="79841">MSTYSGILTPLKTTNSDDYSDYYNYLSSVEKHVDSIISSDQAKKIQSRKKFLEDSPQLIKKPSAKSQILEIQEQTVKKIQELLNSLRITQENLEQKFRESKNKRFSIESSSTPVNILEKNQELKEREIREKIRLIHDNEKKKIIKIYEDKKNKIIDEKRESLQKFWRTKMFELNGKLQQAEWKKNSRKKEEEDGKKTLYKKAYEETLEKEKKLLEDEIDEYFNTQFQEKLKIIKEERRGKDNEKEKNDIKSKIENKYQKCYEDEKMAWKNCQDDLILKCVKVVEDEEGEVLSEKEKEIKSQAESEIQELLEEIKKELEKDYAIIVESMQKKVRDKSQYSKDIWIEEAKVEFFKNQHIEAVYDYKQSIKEQVSKDIRKEIEGKIKNEVFKNEQEKVFKKVSEELNFEYELYKKETENFLKLKLNENENNFRGSITEKAKTEVDKKLSQKEKELYIRYIHKLEKMKNDIKKEFEDQNSQELKKKKEALLKEKTLLAQTKAKDNIQINKYDEEILHNLLRLEEETQKLDLKAKEIHQKSRLYEEMTTKPDELPVKSPTKNFTPGYKMFKPEQAKEFPTQILPPSFSAKEIRTKVKPSYKTGKNCVEPSPSNGNNNRESLHKGLLKESCNAKSFSYDSLKLKNKEKSKNSKIKQNAYHELLRQKYGFIQPRLK</sequence>
<dbReference type="EMBL" id="MPUH01001320">
    <property type="protein sequence ID" value="OMJ68507.1"/>
    <property type="molecule type" value="Genomic_DNA"/>
</dbReference>
<proteinExistence type="predicted"/>
<keyword evidence="4" id="KW-1185">Reference proteome</keyword>
<gene>
    <name evidence="3" type="ORF">SteCoe_34016</name>
</gene>
<comment type="caution">
    <text evidence="3">The sequence shown here is derived from an EMBL/GenBank/DDBJ whole genome shotgun (WGS) entry which is preliminary data.</text>
</comment>
<dbReference type="Proteomes" id="UP000187209">
    <property type="component" value="Unassembled WGS sequence"/>
</dbReference>
<evidence type="ECO:0000313" key="3">
    <source>
        <dbReference type="EMBL" id="OMJ68507.1"/>
    </source>
</evidence>
<organism evidence="3 4">
    <name type="scientific">Stentor coeruleus</name>
    <dbReference type="NCBI Taxonomy" id="5963"/>
    <lineage>
        <taxon>Eukaryota</taxon>
        <taxon>Sar</taxon>
        <taxon>Alveolata</taxon>
        <taxon>Ciliophora</taxon>
        <taxon>Postciliodesmatophora</taxon>
        <taxon>Heterotrichea</taxon>
        <taxon>Heterotrichida</taxon>
        <taxon>Stentoridae</taxon>
        <taxon>Stentor</taxon>
    </lineage>
</organism>
<feature type="coiled-coil region" evidence="1">
    <location>
        <begin position="69"/>
        <end position="103"/>
    </location>
</feature>
<reference evidence="3 4" key="1">
    <citation type="submission" date="2016-11" db="EMBL/GenBank/DDBJ databases">
        <title>The macronuclear genome of Stentor coeruleus: a giant cell with tiny introns.</title>
        <authorList>
            <person name="Slabodnick M."/>
            <person name="Ruby J.G."/>
            <person name="Reiff S.B."/>
            <person name="Swart E.C."/>
            <person name="Gosai S."/>
            <person name="Prabakaran S."/>
            <person name="Witkowska E."/>
            <person name="Larue G.E."/>
            <person name="Fisher S."/>
            <person name="Freeman R.M."/>
            <person name="Gunawardena J."/>
            <person name="Chu W."/>
            <person name="Stover N.A."/>
            <person name="Gregory B.D."/>
            <person name="Nowacki M."/>
            <person name="Derisi J."/>
            <person name="Roy S.W."/>
            <person name="Marshall W.F."/>
            <person name="Sood P."/>
        </authorList>
    </citation>
    <scope>NUCLEOTIDE SEQUENCE [LARGE SCALE GENOMIC DNA]</scope>
    <source>
        <strain evidence="3">WM001</strain>
    </source>
</reference>